<evidence type="ECO:0000256" key="9">
    <source>
        <dbReference type="ARBA" id="ARBA00023157"/>
    </source>
</evidence>
<feature type="region of interest" description="Disordered" evidence="13">
    <location>
        <begin position="184"/>
        <end position="218"/>
    </location>
</feature>
<dbReference type="PANTHER" id="PTHR11506">
    <property type="entry name" value="LYSOSOME-ASSOCIATED MEMBRANE GLYCOPROTEIN"/>
    <property type="match status" value="1"/>
</dbReference>
<evidence type="ECO:0000256" key="1">
    <source>
        <dbReference type="ARBA" id="ARBA00004251"/>
    </source>
</evidence>
<dbReference type="EMBL" id="JAFJMO010000003">
    <property type="protein sequence ID" value="KAJ8281688.1"/>
    <property type="molecule type" value="Genomic_DNA"/>
</dbReference>
<dbReference type="FunFam" id="2.40.160.110:FF:000001">
    <property type="entry name" value="lysosome-associated membrane glycoprotein 2 isoform X2"/>
    <property type="match status" value="1"/>
</dbReference>
<evidence type="ECO:0000259" key="17">
    <source>
        <dbReference type="Pfam" id="PF21222"/>
    </source>
</evidence>
<protein>
    <recommendedName>
        <fullName evidence="20">Lysosome-associated membrane glycoprotein 2</fullName>
    </recommendedName>
</protein>
<feature type="transmembrane region" description="Helical" evidence="14">
    <location>
        <begin position="378"/>
        <end position="400"/>
    </location>
</feature>
<dbReference type="GO" id="GO:0005886">
    <property type="term" value="C:plasma membrane"/>
    <property type="evidence" value="ECO:0007669"/>
    <property type="project" value="UniProtKB-SubCell"/>
</dbReference>
<evidence type="ECO:0008006" key="20">
    <source>
        <dbReference type="Google" id="ProtNLM"/>
    </source>
</evidence>
<dbReference type="PANTHER" id="PTHR11506:SF6">
    <property type="entry name" value="LYSOSOME-ASSOCIATED MEMBRANE GLYCOPROTEIN 2"/>
    <property type="match status" value="1"/>
</dbReference>
<evidence type="ECO:0000256" key="8">
    <source>
        <dbReference type="ARBA" id="ARBA00023136"/>
    </source>
</evidence>
<gene>
    <name evidence="18" type="ORF">COCON_G00042070</name>
</gene>
<feature type="disulfide bond" evidence="12">
    <location>
        <begin position="146"/>
        <end position="182"/>
    </location>
</feature>
<dbReference type="GO" id="GO:0031902">
    <property type="term" value="C:late endosome membrane"/>
    <property type="evidence" value="ECO:0007669"/>
    <property type="project" value="TreeGrafter"/>
</dbReference>
<keyword evidence="19" id="KW-1185">Reference proteome</keyword>
<evidence type="ECO:0000313" key="19">
    <source>
        <dbReference type="Proteomes" id="UP001152803"/>
    </source>
</evidence>
<feature type="domain" description="Lysosome-associated membrane glycoprotein 2-like luminal" evidence="16">
    <location>
        <begin position="220"/>
        <end position="360"/>
    </location>
</feature>
<evidence type="ECO:0000256" key="10">
    <source>
        <dbReference type="ARBA" id="ARBA00023180"/>
    </source>
</evidence>
<feature type="domain" description="Lysosome-associated membrane glycoprotein 2-like transmembrane" evidence="17">
    <location>
        <begin position="380"/>
        <end position="408"/>
    </location>
</feature>
<dbReference type="PRINTS" id="PR00336">
    <property type="entry name" value="LYSASSOCTDMP"/>
</dbReference>
<dbReference type="Proteomes" id="UP001152803">
    <property type="component" value="Unassembled WGS sequence"/>
</dbReference>
<keyword evidence="5 15" id="KW-0732">Signal</keyword>
<proteinExistence type="inferred from homology"/>
<evidence type="ECO:0000256" key="7">
    <source>
        <dbReference type="ARBA" id="ARBA00022989"/>
    </source>
</evidence>
<feature type="domain" description="Lysosome-associated membrane glycoprotein 2-like luminal" evidence="16">
    <location>
        <begin position="27"/>
        <end position="170"/>
    </location>
</feature>
<keyword evidence="7 14" id="KW-1133">Transmembrane helix</keyword>
<comment type="caution">
    <text evidence="12">Lacks conserved residue(s) required for the propagation of feature annotation.</text>
</comment>
<name>A0A9Q1DTV2_CONCO</name>
<comment type="subcellular location">
    <subcellularLocation>
        <location evidence="1">Cell membrane</location>
        <topology evidence="1">Single-pass type I membrane protein</topology>
    </subcellularLocation>
    <subcellularLocation>
        <location evidence="2">Endosome membrane</location>
        <topology evidence="2">Single-pass type I membrane protein</topology>
    </subcellularLocation>
    <subcellularLocation>
        <location evidence="12">Lysosome membrane</location>
        <topology evidence="12">Single-pass type I membrane protein</topology>
    </subcellularLocation>
</comment>
<feature type="chain" id="PRO_5040406560" description="Lysosome-associated membrane glycoprotein 2" evidence="15">
    <location>
        <begin position="23"/>
        <end position="455"/>
    </location>
</feature>
<dbReference type="OrthoDB" id="6232933at2759"/>
<keyword evidence="8 12" id="KW-0472">Membrane</keyword>
<evidence type="ECO:0000256" key="4">
    <source>
        <dbReference type="ARBA" id="ARBA00022692"/>
    </source>
</evidence>
<accession>A0A9Q1DTV2</accession>
<evidence type="ECO:0000256" key="13">
    <source>
        <dbReference type="SAM" id="MobiDB-lite"/>
    </source>
</evidence>
<dbReference type="GO" id="GO:0005765">
    <property type="term" value="C:lysosomal membrane"/>
    <property type="evidence" value="ECO:0007669"/>
    <property type="project" value="UniProtKB-SubCell"/>
</dbReference>
<dbReference type="GO" id="GO:0072594">
    <property type="term" value="P:establishment of protein localization to organelle"/>
    <property type="evidence" value="ECO:0007669"/>
    <property type="project" value="TreeGrafter"/>
</dbReference>
<feature type="disulfide bond" evidence="12">
    <location>
        <begin position="333"/>
        <end position="370"/>
    </location>
</feature>
<comment type="caution">
    <text evidence="18">The sequence shown here is derived from an EMBL/GenBank/DDBJ whole genome shotgun (WGS) entry which is preliminary data.</text>
</comment>
<dbReference type="InterPro" id="IPR048524">
    <property type="entry name" value="Lamp2-like_TM"/>
</dbReference>
<keyword evidence="9 12" id="KW-1015">Disulfide bond</keyword>
<sequence length="455" mass="49104">MFRYACMTLFLVLGSEIQLSYSTEASVTDEAKKLCLYAKLNVSFTVTYETIEKKNSTATFPLPELVKAAGSTCGKDASTLTLTFDKGHSWSVSFKKENETYSARDIVFKYNLGDDRIFTNASSKETKTVTFSPSISNVAMGTYYSCKSEDTMQMGLVVQSLQNVSLQAFIINGSKSDIGSVCPKDVPSTSPVPTTHVTNTTTPTAAPTAAPTTPSPLPTPTTGNYSLKTGNNSCLLAQMGLQINFKDGGVLQKMNVDPLSLEVNGDCSVNKSDSTLVLTSIPVNLTFTFKEDGKNFVLHAVSVTIRSANGTSFSAANSSLSLWKAAVGSSYMCNKEQSYIVTDSFSLDTFKLHVQPFQVTGDSFATAEECQADLPVNYIVPIAVGVALGVLIIIVVVAYFIGRRRNQTTEECFLDADLSFLVPIAVGVALSFLIILVLLSYLIGRRKSRTGYQSV</sequence>
<dbReference type="PROSITE" id="PS51407">
    <property type="entry name" value="LAMP_3"/>
    <property type="match status" value="1"/>
</dbReference>
<keyword evidence="4 12" id="KW-0812">Transmembrane</keyword>
<feature type="signal peptide" evidence="15">
    <location>
        <begin position="1"/>
        <end position="22"/>
    </location>
</feature>
<evidence type="ECO:0000256" key="6">
    <source>
        <dbReference type="ARBA" id="ARBA00022753"/>
    </source>
</evidence>
<evidence type="ECO:0000256" key="12">
    <source>
        <dbReference type="PROSITE-ProRule" id="PRU00740"/>
    </source>
</evidence>
<keyword evidence="11 12" id="KW-0458">Lysosome</keyword>
<dbReference type="AlphaFoldDB" id="A0A9Q1DTV2"/>
<reference evidence="18" key="1">
    <citation type="journal article" date="2023" name="Science">
        <title>Genome structures resolve the early diversification of teleost fishes.</title>
        <authorList>
            <person name="Parey E."/>
            <person name="Louis A."/>
            <person name="Montfort J."/>
            <person name="Bouchez O."/>
            <person name="Roques C."/>
            <person name="Iampietro C."/>
            <person name="Lluch J."/>
            <person name="Castinel A."/>
            <person name="Donnadieu C."/>
            <person name="Desvignes T."/>
            <person name="Floi Bucao C."/>
            <person name="Jouanno E."/>
            <person name="Wen M."/>
            <person name="Mejri S."/>
            <person name="Dirks R."/>
            <person name="Jansen H."/>
            <person name="Henkel C."/>
            <person name="Chen W.J."/>
            <person name="Zahm M."/>
            <person name="Cabau C."/>
            <person name="Klopp C."/>
            <person name="Thompson A.W."/>
            <person name="Robinson-Rechavi M."/>
            <person name="Braasch I."/>
            <person name="Lecointre G."/>
            <person name="Bobe J."/>
            <person name="Postlethwait J.H."/>
            <person name="Berthelot C."/>
            <person name="Roest Crollius H."/>
            <person name="Guiguen Y."/>
        </authorList>
    </citation>
    <scope>NUCLEOTIDE SEQUENCE</scope>
    <source>
        <strain evidence="18">Concon-B</strain>
    </source>
</reference>
<dbReference type="CDD" id="cd12087">
    <property type="entry name" value="TM_EGFR-like"/>
    <property type="match status" value="1"/>
</dbReference>
<feature type="domain" description="Lysosome-associated membrane glycoprotein 2-like transmembrane" evidence="17">
    <location>
        <begin position="422"/>
        <end position="453"/>
    </location>
</feature>
<dbReference type="InterPro" id="IPR002000">
    <property type="entry name" value="Lysosome-assoc_membr_glycop"/>
</dbReference>
<evidence type="ECO:0000256" key="5">
    <source>
        <dbReference type="ARBA" id="ARBA00022729"/>
    </source>
</evidence>
<evidence type="ECO:0000256" key="11">
    <source>
        <dbReference type="ARBA" id="ARBA00023228"/>
    </source>
</evidence>
<feature type="transmembrane region" description="Helical" evidence="14">
    <location>
        <begin position="420"/>
        <end position="443"/>
    </location>
</feature>
<keyword evidence="3" id="KW-1003">Cell membrane</keyword>
<keyword evidence="6" id="KW-0967">Endosome</keyword>
<evidence type="ECO:0000256" key="14">
    <source>
        <dbReference type="SAM" id="Phobius"/>
    </source>
</evidence>
<comment type="similarity">
    <text evidence="12">Belongs to the LAMP family.</text>
</comment>
<dbReference type="Gene3D" id="2.40.160.110">
    <property type="match status" value="2"/>
</dbReference>
<evidence type="ECO:0000256" key="3">
    <source>
        <dbReference type="ARBA" id="ARBA00022475"/>
    </source>
</evidence>
<dbReference type="InterPro" id="IPR048528">
    <property type="entry name" value="Lamp2-like_luminal"/>
</dbReference>
<evidence type="ECO:0000256" key="15">
    <source>
        <dbReference type="SAM" id="SignalP"/>
    </source>
</evidence>
<dbReference type="Pfam" id="PF21222">
    <property type="entry name" value="Lamp2_2nd"/>
    <property type="match status" value="2"/>
</dbReference>
<evidence type="ECO:0000313" key="18">
    <source>
        <dbReference type="EMBL" id="KAJ8281688.1"/>
    </source>
</evidence>
<feature type="compositionally biased region" description="Low complexity" evidence="13">
    <location>
        <begin position="186"/>
        <end position="212"/>
    </location>
</feature>
<evidence type="ECO:0000256" key="2">
    <source>
        <dbReference type="ARBA" id="ARBA00004530"/>
    </source>
</evidence>
<keyword evidence="10" id="KW-0325">Glycoprotein</keyword>
<dbReference type="Pfam" id="PF01299">
    <property type="entry name" value="Lamp2-like_luminal"/>
    <property type="match status" value="2"/>
</dbReference>
<organism evidence="18 19">
    <name type="scientific">Conger conger</name>
    <name type="common">Conger eel</name>
    <name type="synonym">Muraena conger</name>
    <dbReference type="NCBI Taxonomy" id="82655"/>
    <lineage>
        <taxon>Eukaryota</taxon>
        <taxon>Metazoa</taxon>
        <taxon>Chordata</taxon>
        <taxon>Craniata</taxon>
        <taxon>Vertebrata</taxon>
        <taxon>Euteleostomi</taxon>
        <taxon>Actinopterygii</taxon>
        <taxon>Neopterygii</taxon>
        <taxon>Teleostei</taxon>
        <taxon>Anguilliformes</taxon>
        <taxon>Congridae</taxon>
        <taxon>Conger</taxon>
    </lineage>
</organism>
<evidence type="ECO:0000259" key="16">
    <source>
        <dbReference type="Pfam" id="PF01299"/>
    </source>
</evidence>